<keyword evidence="5" id="KW-0808">Transferase</keyword>
<name>A0ABT3ZKS5_9BURK</name>
<keyword evidence="3" id="KW-0963">Cytoplasm</keyword>
<dbReference type="SUPFAM" id="SSF53062">
    <property type="entry name" value="PTS system fructose IIA component-like"/>
    <property type="match status" value="1"/>
</dbReference>
<keyword evidence="2" id="KW-0813">Transport</keyword>
<evidence type="ECO:0000313" key="10">
    <source>
        <dbReference type="Proteomes" id="UP001082899"/>
    </source>
</evidence>
<feature type="domain" description="PTS EIIA type-4" evidence="8">
    <location>
        <begin position="1"/>
        <end position="123"/>
    </location>
</feature>
<dbReference type="InterPro" id="IPR036662">
    <property type="entry name" value="PTS_EIIA_man-typ_sf"/>
</dbReference>
<evidence type="ECO:0000256" key="4">
    <source>
        <dbReference type="ARBA" id="ARBA00022597"/>
    </source>
</evidence>
<gene>
    <name evidence="9" type="ORF">OVY01_07820</name>
</gene>
<dbReference type="InterPro" id="IPR051471">
    <property type="entry name" value="Bacterial_PTS_sugar_comp"/>
</dbReference>
<organism evidence="9 10">
    <name type="scientific">Robbsia betulipollinis</name>
    <dbReference type="NCBI Taxonomy" id="2981849"/>
    <lineage>
        <taxon>Bacteria</taxon>
        <taxon>Pseudomonadati</taxon>
        <taxon>Pseudomonadota</taxon>
        <taxon>Betaproteobacteria</taxon>
        <taxon>Burkholderiales</taxon>
        <taxon>Burkholderiaceae</taxon>
        <taxon>Robbsia</taxon>
    </lineage>
</organism>
<dbReference type="InterPro" id="IPR033887">
    <property type="entry name" value="PTS_IIA_man"/>
</dbReference>
<dbReference type="PANTHER" id="PTHR33799:SF1">
    <property type="entry name" value="PTS SYSTEM MANNOSE-SPECIFIC EIIAB COMPONENT-RELATED"/>
    <property type="match status" value="1"/>
</dbReference>
<dbReference type="CDD" id="cd00006">
    <property type="entry name" value="PTS_IIA_man"/>
    <property type="match status" value="1"/>
</dbReference>
<comment type="caution">
    <text evidence="9">The sequence shown here is derived from an EMBL/GenBank/DDBJ whole genome shotgun (WGS) entry which is preliminary data.</text>
</comment>
<evidence type="ECO:0000256" key="7">
    <source>
        <dbReference type="ARBA" id="ARBA00022777"/>
    </source>
</evidence>
<accession>A0ABT3ZKS5</accession>
<evidence type="ECO:0000256" key="5">
    <source>
        <dbReference type="ARBA" id="ARBA00022679"/>
    </source>
</evidence>
<dbReference type="Gene3D" id="3.40.50.510">
    <property type="entry name" value="Phosphotransferase system, mannose-type IIA component"/>
    <property type="match status" value="1"/>
</dbReference>
<proteinExistence type="predicted"/>
<dbReference type="PROSITE" id="PS51096">
    <property type="entry name" value="PTS_EIIA_TYPE_4"/>
    <property type="match status" value="1"/>
</dbReference>
<sequence length="155" mass="16371">MAGILIVAHAPLASALRDCLTHIYCGLPSRIGAIDVLPDTDPATVTALARTEIERLKECNGTLVLADLYGATPANIASRLATLPDVRVLAGVNLPMLLRAVCYRNTPLDMLVEKTLAGGANGIQAVNAAAPCVFPVPPVPCTTEHHAARRTHHRQ</sequence>
<keyword evidence="10" id="KW-1185">Reference proteome</keyword>
<evidence type="ECO:0000259" key="8">
    <source>
        <dbReference type="PROSITE" id="PS51096"/>
    </source>
</evidence>
<dbReference type="EMBL" id="JAPMXC010000001">
    <property type="protein sequence ID" value="MCY0387139.1"/>
    <property type="molecule type" value="Genomic_DNA"/>
</dbReference>
<evidence type="ECO:0000256" key="2">
    <source>
        <dbReference type="ARBA" id="ARBA00022448"/>
    </source>
</evidence>
<dbReference type="InterPro" id="IPR004701">
    <property type="entry name" value="PTS_EIIA_man-typ"/>
</dbReference>
<dbReference type="RefSeq" id="WP_267846889.1">
    <property type="nucleotide sequence ID" value="NZ_JAPMXC010000001.1"/>
</dbReference>
<dbReference type="Proteomes" id="UP001082899">
    <property type="component" value="Unassembled WGS sequence"/>
</dbReference>
<keyword evidence="6" id="KW-0598">Phosphotransferase system</keyword>
<reference evidence="9" key="1">
    <citation type="submission" date="2022-11" db="EMBL/GenBank/DDBJ databases">
        <title>Robbsia betulipollinis sp. nov., isolated from pollen of birch (Betula pendula).</title>
        <authorList>
            <person name="Shi H."/>
            <person name="Ambika Manirajan B."/>
            <person name="Ratering S."/>
            <person name="Geissler-Plaum R."/>
            <person name="Schnell S."/>
        </authorList>
    </citation>
    <scope>NUCLEOTIDE SEQUENCE</scope>
    <source>
        <strain evidence="9">Bb-Pol-6</strain>
    </source>
</reference>
<evidence type="ECO:0000256" key="6">
    <source>
        <dbReference type="ARBA" id="ARBA00022683"/>
    </source>
</evidence>
<dbReference type="Pfam" id="PF03610">
    <property type="entry name" value="EIIA-man"/>
    <property type="match status" value="1"/>
</dbReference>
<keyword evidence="4 9" id="KW-0762">Sugar transport</keyword>
<comment type="subcellular location">
    <subcellularLocation>
        <location evidence="1">Cytoplasm</location>
    </subcellularLocation>
</comment>
<evidence type="ECO:0000256" key="3">
    <source>
        <dbReference type="ARBA" id="ARBA00022490"/>
    </source>
</evidence>
<evidence type="ECO:0000256" key="1">
    <source>
        <dbReference type="ARBA" id="ARBA00004496"/>
    </source>
</evidence>
<evidence type="ECO:0000313" key="9">
    <source>
        <dbReference type="EMBL" id="MCY0387139.1"/>
    </source>
</evidence>
<protein>
    <submittedName>
        <fullName evidence="9">PTS sugar transporter subunit IIA</fullName>
    </submittedName>
</protein>
<keyword evidence="7" id="KW-0418">Kinase</keyword>
<dbReference type="PANTHER" id="PTHR33799">
    <property type="entry name" value="PTS PERMEASE-RELATED-RELATED"/>
    <property type="match status" value="1"/>
</dbReference>